<dbReference type="Pfam" id="PF13742">
    <property type="entry name" value="tRNA_anti_2"/>
    <property type="match status" value="1"/>
</dbReference>
<evidence type="ECO:0000256" key="3">
    <source>
        <dbReference type="ARBA" id="ARBA00022801"/>
    </source>
</evidence>
<dbReference type="InterPro" id="IPR003753">
    <property type="entry name" value="Exonuc_VII_L"/>
</dbReference>
<comment type="function">
    <text evidence="5">Bidirectionally degrades single-stranded DNA into large acid-insoluble oligonucleotides, which are then degraded further into small acid-soluble oligonucleotides.</text>
</comment>
<dbReference type="EMBL" id="JAHZIJ010000001">
    <property type="protein sequence ID" value="MBW7473546.1"/>
    <property type="molecule type" value="Genomic_DNA"/>
</dbReference>
<evidence type="ECO:0000256" key="1">
    <source>
        <dbReference type="ARBA" id="ARBA00022490"/>
    </source>
</evidence>
<name>A0ABS7D179_9BACL</name>
<dbReference type="PANTHER" id="PTHR30008:SF0">
    <property type="entry name" value="EXODEOXYRIBONUCLEASE 7 LARGE SUBUNIT"/>
    <property type="match status" value="1"/>
</dbReference>
<comment type="catalytic activity">
    <reaction evidence="5 6">
        <text>Exonucleolytic cleavage in either 5'- to 3'- or 3'- to 5'-direction to yield nucleoside 5'-phosphates.</text>
        <dbReference type="EC" id="3.1.11.6"/>
    </reaction>
</comment>
<comment type="caution">
    <text evidence="9">The sequence shown here is derived from an EMBL/GenBank/DDBJ whole genome shotgun (WGS) entry which is preliminary data.</text>
</comment>
<dbReference type="RefSeq" id="WP_219870767.1">
    <property type="nucleotide sequence ID" value="NZ_JAHZIJ010000001.1"/>
</dbReference>
<dbReference type="HAMAP" id="MF_00378">
    <property type="entry name" value="Exonuc_7_L"/>
    <property type="match status" value="1"/>
</dbReference>
<evidence type="ECO:0000256" key="5">
    <source>
        <dbReference type="HAMAP-Rule" id="MF_00378"/>
    </source>
</evidence>
<evidence type="ECO:0000313" key="9">
    <source>
        <dbReference type="EMBL" id="MBW7473546.1"/>
    </source>
</evidence>
<comment type="subcellular location">
    <subcellularLocation>
        <location evidence="5 6">Cytoplasm</location>
    </subcellularLocation>
</comment>
<dbReference type="InterPro" id="IPR025824">
    <property type="entry name" value="OB-fold_nuc-bd_dom"/>
</dbReference>
<reference evidence="9 10" key="1">
    <citation type="submission" date="2021-07" db="EMBL/GenBank/DDBJ databases">
        <title>Paenibacillus radiodurans sp. nov., isolated from the southeastern edge of Tengger Desert.</title>
        <authorList>
            <person name="Zhang G."/>
        </authorList>
    </citation>
    <scope>NUCLEOTIDE SEQUENCE [LARGE SCALE GENOMIC DNA]</scope>
    <source>
        <strain evidence="9 10">DT7-4</strain>
    </source>
</reference>
<evidence type="ECO:0000259" key="7">
    <source>
        <dbReference type="Pfam" id="PF02601"/>
    </source>
</evidence>
<evidence type="ECO:0000256" key="6">
    <source>
        <dbReference type="RuleBase" id="RU004355"/>
    </source>
</evidence>
<keyword evidence="3 5" id="KW-0378">Hydrolase</keyword>
<dbReference type="InterPro" id="IPR020579">
    <property type="entry name" value="Exonuc_VII_lsu_C"/>
</dbReference>
<dbReference type="PANTHER" id="PTHR30008">
    <property type="entry name" value="EXODEOXYRIBONUCLEASE 7 LARGE SUBUNIT"/>
    <property type="match status" value="1"/>
</dbReference>
<evidence type="ECO:0000256" key="4">
    <source>
        <dbReference type="ARBA" id="ARBA00022839"/>
    </source>
</evidence>
<comment type="similarity">
    <text evidence="5 6">Belongs to the XseA family.</text>
</comment>
<keyword evidence="10" id="KW-1185">Reference proteome</keyword>
<dbReference type="Pfam" id="PF02601">
    <property type="entry name" value="Exonuc_VII_L"/>
    <property type="match status" value="1"/>
</dbReference>
<keyword evidence="4 5" id="KW-0269">Exonuclease</keyword>
<comment type="subunit">
    <text evidence="5">Heterooligomer composed of large and small subunits.</text>
</comment>
<keyword evidence="1 5" id="KW-0963">Cytoplasm</keyword>
<organism evidence="9 10">
    <name type="scientific">Paenibacillus oenotherae</name>
    <dbReference type="NCBI Taxonomy" id="1435645"/>
    <lineage>
        <taxon>Bacteria</taxon>
        <taxon>Bacillati</taxon>
        <taxon>Bacillota</taxon>
        <taxon>Bacilli</taxon>
        <taxon>Bacillales</taxon>
        <taxon>Paenibacillaceae</taxon>
        <taxon>Paenibacillus</taxon>
    </lineage>
</organism>
<feature type="domain" description="OB-fold nucleic acid binding" evidence="8">
    <location>
        <begin position="8"/>
        <end position="103"/>
    </location>
</feature>
<evidence type="ECO:0000313" key="10">
    <source>
        <dbReference type="Proteomes" id="UP000812277"/>
    </source>
</evidence>
<dbReference type="GO" id="GO:0008855">
    <property type="term" value="F:exodeoxyribonuclease VII activity"/>
    <property type="evidence" value="ECO:0007669"/>
    <property type="project" value="UniProtKB-EC"/>
</dbReference>
<evidence type="ECO:0000256" key="2">
    <source>
        <dbReference type="ARBA" id="ARBA00022722"/>
    </source>
</evidence>
<dbReference type="CDD" id="cd04489">
    <property type="entry name" value="ExoVII_LU_OBF"/>
    <property type="match status" value="1"/>
</dbReference>
<evidence type="ECO:0000259" key="8">
    <source>
        <dbReference type="Pfam" id="PF13742"/>
    </source>
</evidence>
<protein>
    <recommendedName>
        <fullName evidence="5">Exodeoxyribonuclease 7 large subunit</fullName>
        <ecNumber evidence="5">3.1.11.6</ecNumber>
    </recommendedName>
    <alternativeName>
        <fullName evidence="5">Exodeoxyribonuclease VII large subunit</fullName>
        <shortName evidence="5">Exonuclease VII large subunit</shortName>
    </alternativeName>
</protein>
<dbReference type="Proteomes" id="UP000812277">
    <property type="component" value="Unassembled WGS sequence"/>
</dbReference>
<dbReference type="NCBIfam" id="TIGR00237">
    <property type="entry name" value="xseA"/>
    <property type="match status" value="1"/>
</dbReference>
<gene>
    <name evidence="5 9" type="primary">xseA</name>
    <name evidence="9" type="ORF">K0T92_02155</name>
</gene>
<sequence>MSDESRIFSIKDINKYIRMKLESDRLLGDVWLRGEISNFTHHSSGHMYFTLKDKDSRLKCIMFASHNVKLPFMPKEGSKVLARGNISVYERDGNYQFYATAMQPDGIGSLYLAFEQLKRKLEQEGMFDGARKRPIPAHPKAVGIITSPTGAAVRDILITLQRRHPSVPVLLFPVVVQGTGAAPSIVKAIEIMNQMAEVDVLIVGRGGGSLEELWAFNEEAVARSIAASAIPVISAVGHETDFTIADFVADLRAATPTAAAELAVANVQELKAQLTNIRSRLVQSLRGTVQFRKERLMRLQRSPVFLHPRRYMLLQAERLDRLTERLQQRMLRATERGNDRLIRLKSALAAAHPGEKAALAAGRLLTASERLEAAMSAGMKERRMKLHASIRQLDALSPLKVMSRGYSLVYDSTNNKLVKSIGDVQLGDLVKVKLSDGDLECHVWGMKEEA</sequence>
<dbReference type="EC" id="3.1.11.6" evidence="5"/>
<keyword evidence="2 5" id="KW-0540">Nuclease</keyword>
<feature type="domain" description="Exonuclease VII large subunit C-terminal" evidence="7">
    <location>
        <begin position="126"/>
        <end position="441"/>
    </location>
</feature>
<accession>A0ABS7D179</accession>
<proteinExistence type="inferred from homology"/>